<sequence length="122" mass="13664">MDSMREALILLGHCCVLLYPIKSSDTIDVRMCKTTIHSILLCVRGIKVTYPKPPLSLPLPPNVRSTSQKATAPLCTNKPDRKTRESGWGILSIHASDEGNRQGDCHLGRTRLYPYGNLHMHR</sequence>
<reference evidence="2 3" key="1">
    <citation type="journal article" date="2014" name="BMC Genomics">
        <title>Genome sequencing of four Aureobasidium pullulans varieties: biotechnological potential, stress tolerance, and description of new species.</title>
        <authorList>
            <person name="Gostin Ar C."/>
            <person name="Ohm R.A."/>
            <person name="Kogej T."/>
            <person name="Sonjak S."/>
            <person name="Turk M."/>
            <person name="Zajc J."/>
            <person name="Zalar P."/>
            <person name="Grube M."/>
            <person name="Sun H."/>
            <person name="Han J."/>
            <person name="Sharma A."/>
            <person name="Chiniquy J."/>
            <person name="Ngan C.Y."/>
            <person name="Lipzen A."/>
            <person name="Barry K."/>
            <person name="Grigoriev I.V."/>
            <person name="Gunde-Cimerman N."/>
        </authorList>
    </citation>
    <scope>NUCLEOTIDE SEQUENCE [LARGE SCALE GENOMIC DNA]</scope>
    <source>
        <strain evidence="2 3">EXF-2481</strain>
    </source>
</reference>
<dbReference type="HOGENOM" id="CLU_2026262_0_0_1"/>
<evidence type="ECO:0000313" key="3">
    <source>
        <dbReference type="Proteomes" id="UP000030641"/>
    </source>
</evidence>
<dbReference type="EMBL" id="KL584762">
    <property type="protein sequence ID" value="KEQ94405.1"/>
    <property type="molecule type" value="Genomic_DNA"/>
</dbReference>
<feature type="region of interest" description="Disordered" evidence="1">
    <location>
        <begin position="58"/>
        <end position="83"/>
    </location>
</feature>
<dbReference type="AlphaFoldDB" id="A0A074Y9G2"/>
<name>A0A074Y9G2_AURSE</name>
<accession>A0A074Y9G2</accession>
<gene>
    <name evidence="2" type="ORF">AUEXF2481DRAFT_273056</name>
</gene>
<organism evidence="2 3">
    <name type="scientific">Aureobasidium subglaciale (strain EXF-2481)</name>
    <name type="common">Aureobasidium pullulans var. subglaciale</name>
    <dbReference type="NCBI Taxonomy" id="1043005"/>
    <lineage>
        <taxon>Eukaryota</taxon>
        <taxon>Fungi</taxon>
        <taxon>Dikarya</taxon>
        <taxon>Ascomycota</taxon>
        <taxon>Pezizomycotina</taxon>
        <taxon>Dothideomycetes</taxon>
        <taxon>Dothideomycetidae</taxon>
        <taxon>Dothideales</taxon>
        <taxon>Saccotheciaceae</taxon>
        <taxon>Aureobasidium</taxon>
    </lineage>
</organism>
<dbReference type="GeneID" id="25363461"/>
<keyword evidence="3" id="KW-1185">Reference proteome</keyword>
<protein>
    <submittedName>
        <fullName evidence="2">Uncharacterized protein</fullName>
    </submittedName>
</protein>
<dbReference type="Proteomes" id="UP000030641">
    <property type="component" value="Unassembled WGS sequence"/>
</dbReference>
<dbReference type="RefSeq" id="XP_013343017.1">
    <property type="nucleotide sequence ID" value="XM_013487563.1"/>
</dbReference>
<dbReference type="InParanoid" id="A0A074Y9G2"/>
<evidence type="ECO:0000256" key="1">
    <source>
        <dbReference type="SAM" id="MobiDB-lite"/>
    </source>
</evidence>
<evidence type="ECO:0000313" key="2">
    <source>
        <dbReference type="EMBL" id="KEQ94405.1"/>
    </source>
</evidence>
<proteinExistence type="predicted"/>